<reference evidence="2 3" key="1">
    <citation type="submission" date="2016-07" db="EMBL/GenBank/DDBJ databases">
        <title>Draft genome sequence of Prauserella sp. YIM 121212, isolated from alkaline soil.</title>
        <authorList>
            <person name="Ruckert C."/>
            <person name="Albersmeier A."/>
            <person name="Jiang C.-L."/>
            <person name="Jiang Y."/>
            <person name="Kalinowski J."/>
            <person name="Schneider O."/>
            <person name="Winkler A."/>
            <person name="Zotchev S.B."/>
        </authorList>
    </citation>
    <scope>NUCLEOTIDE SEQUENCE [LARGE SCALE GENOMIC DNA]</scope>
    <source>
        <strain evidence="2 3">YIM 121212</strain>
    </source>
</reference>
<dbReference type="SUPFAM" id="SSF54593">
    <property type="entry name" value="Glyoxalase/Bleomycin resistance protein/Dihydroxybiphenyl dioxygenase"/>
    <property type="match status" value="1"/>
</dbReference>
<evidence type="ECO:0000259" key="1">
    <source>
        <dbReference type="Pfam" id="PF06983"/>
    </source>
</evidence>
<proteinExistence type="predicted"/>
<dbReference type="InterPro" id="IPR029068">
    <property type="entry name" value="Glyas_Bleomycin-R_OHBP_Dase"/>
</dbReference>
<comment type="caution">
    <text evidence="2">The sequence shown here is derived from an EMBL/GenBank/DDBJ whole genome shotgun (WGS) entry which is preliminary data.</text>
</comment>
<dbReference type="PANTHER" id="PTHR33990:SF2">
    <property type="entry name" value="PHNB-LIKE DOMAIN-CONTAINING PROTEIN"/>
    <property type="match status" value="1"/>
</dbReference>
<dbReference type="CDD" id="cd06588">
    <property type="entry name" value="PhnB_like"/>
    <property type="match status" value="1"/>
</dbReference>
<sequence>MSRISSFLWFTDQAEEAAGYYVSLVPGSKVGEVTRGPDGKVLFVTFELDGQRFVALNGGPQFPPTEAFSIFVTCDSQAEVDERWNTLTAEGEEGQCGWLKDRYGVSWQIVPRRQLELLNDPDPERARRAMDAMLGMRKLDVAALEAAARG</sequence>
<dbReference type="Pfam" id="PF06983">
    <property type="entry name" value="3-dmu-9_3-mt"/>
    <property type="match status" value="1"/>
</dbReference>
<dbReference type="PIRSF" id="PIRSF021700">
    <property type="entry name" value="3_dmu_93_MTrfase"/>
    <property type="match status" value="1"/>
</dbReference>
<dbReference type="OrthoDB" id="9806473at2"/>
<dbReference type="InterPro" id="IPR009725">
    <property type="entry name" value="3_dmu_93_MTrfase"/>
</dbReference>
<evidence type="ECO:0000313" key="2">
    <source>
        <dbReference type="EMBL" id="PXY28595.1"/>
    </source>
</evidence>
<dbReference type="RefSeq" id="WP_110339902.1">
    <property type="nucleotide sequence ID" value="NZ_JBHVKT010000058.1"/>
</dbReference>
<gene>
    <name evidence="2" type="ORF">BA062_22285</name>
</gene>
<dbReference type="InterPro" id="IPR028973">
    <property type="entry name" value="PhnB-like"/>
</dbReference>
<organism evidence="2 3">
    <name type="scientific">Prauserella flavalba</name>
    <dbReference type="NCBI Taxonomy" id="1477506"/>
    <lineage>
        <taxon>Bacteria</taxon>
        <taxon>Bacillati</taxon>
        <taxon>Actinomycetota</taxon>
        <taxon>Actinomycetes</taxon>
        <taxon>Pseudonocardiales</taxon>
        <taxon>Pseudonocardiaceae</taxon>
        <taxon>Prauserella</taxon>
    </lineage>
</organism>
<feature type="domain" description="PhnB-like" evidence="1">
    <location>
        <begin position="3"/>
        <end position="110"/>
    </location>
</feature>
<dbReference type="PANTHER" id="PTHR33990">
    <property type="entry name" value="PROTEIN YJDN-RELATED"/>
    <property type="match status" value="1"/>
</dbReference>
<name>A0A318LGU6_9PSEU</name>
<accession>A0A318LGU6</accession>
<dbReference type="AlphaFoldDB" id="A0A318LGU6"/>
<evidence type="ECO:0000313" key="3">
    <source>
        <dbReference type="Proteomes" id="UP000247892"/>
    </source>
</evidence>
<keyword evidence="3" id="KW-1185">Reference proteome</keyword>
<dbReference type="Proteomes" id="UP000247892">
    <property type="component" value="Unassembled WGS sequence"/>
</dbReference>
<protein>
    <recommendedName>
        <fullName evidence="1">PhnB-like domain-containing protein</fullName>
    </recommendedName>
</protein>
<dbReference type="EMBL" id="MASU01000009">
    <property type="protein sequence ID" value="PXY28595.1"/>
    <property type="molecule type" value="Genomic_DNA"/>
</dbReference>
<dbReference type="Gene3D" id="3.10.180.10">
    <property type="entry name" value="2,3-Dihydroxybiphenyl 1,2-Dioxygenase, domain 1"/>
    <property type="match status" value="1"/>
</dbReference>